<dbReference type="InterPro" id="IPR036291">
    <property type="entry name" value="NAD(P)-bd_dom_sf"/>
</dbReference>
<sequence>MTDIFNLERIAGKRILITGGTTGIGRAVAIKLAACSANIVIVGRDQQAIEDTLEAIQHDDNETKVLGVVADMSVKEDIEKVFSTVKEEFGGLDILINNAGLGFGAITEGDYKDWEYVIRTNVMGYLACSHYALKEMLPQEKGHIIYIGSMSADEREAGGSVYVATKSAIQGFAESLRKEVNTKGINITLIEPGAVDTDMQELSEEDKKRRIEAMEMLISDDIAQSMIYVLSQSERTSIVELKIKPLKQIL</sequence>
<dbReference type="InterPro" id="IPR002347">
    <property type="entry name" value="SDR_fam"/>
</dbReference>
<dbReference type="FunFam" id="3.40.50.720:FF:000047">
    <property type="entry name" value="NADP-dependent L-serine/L-allo-threonine dehydrogenase"/>
    <property type="match status" value="1"/>
</dbReference>
<dbReference type="SMART" id="SM00822">
    <property type="entry name" value="PKS_KR"/>
    <property type="match status" value="1"/>
</dbReference>
<evidence type="ECO:0000259" key="4">
    <source>
        <dbReference type="SMART" id="SM00822"/>
    </source>
</evidence>
<dbReference type="CDD" id="cd05233">
    <property type="entry name" value="SDR_c"/>
    <property type="match status" value="1"/>
</dbReference>
<dbReference type="PANTHER" id="PTHR43115:SF4">
    <property type="entry name" value="DEHYDROGENASE_REDUCTASE SDR FAMILY MEMBER 11"/>
    <property type="match status" value="1"/>
</dbReference>
<gene>
    <name evidence="5" type="ORF">SAMN06297358_1214</name>
</gene>
<proteinExistence type="inferred from homology"/>
<protein>
    <submittedName>
        <fullName evidence="5">NADP-dependent 3-hydroxy acid dehydrogenase YdfG</fullName>
    </submittedName>
</protein>
<dbReference type="EMBL" id="OCMT01000001">
    <property type="protein sequence ID" value="SOD13384.1"/>
    <property type="molecule type" value="Genomic_DNA"/>
</dbReference>
<dbReference type="Proteomes" id="UP000219281">
    <property type="component" value="Unassembled WGS sequence"/>
</dbReference>
<reference evidence="6" key="1">
    <citation type="submission" date="2017-09" db="EMBL/GenBank/DDBJ databases">
        <authorList>
            <person name="Varghese N."/>
            <person name="Submissions S."/>
        </authorList>
    </citation>
    <scope>NUCLEOTIDE SEQUENCE [LARGE SCALE GENOMIC DNA]</scope>
    <source>
        <strain evidence="6">CGMCC 1.12803</strain>
    </source>
</reference>
<dbReference type="InterPro" id="IPR057326">
    <property type="entry name" value="KR_dom"/>
</dbReference>
<evidence type="ECO:0000313" key="5">
    <source>
        <dbReference type="EMBL" id="SOD13384.1"/>
    </source>
</evidence>
<dbReference type="PRINTS" id="PR00081">
    <property type="entry name" value="GDHRDH"/>
</dbReference>
<dbReference type="OrthoDB" id="658698at2"/>
<accession>A0A285ZUR0</accession>
<organism evidence="5 6">
    <name type="scientific">Pedobacter xixiisoli</name>
    <dbReference type="NCBI Taxonomy" id="1476464"/>
    <lineage>
        <taxon>Bacteria</taxon>
        <taxon>Pseudomonadati</taxon>
        <taxon>Bacteroidota</taxon>
        <taxon>Sphingobacteriia</taxon>
        <taxon>Sphingobacteriales</taxon>
        <taxon>Sphingobacteriaceae</taxon>
        <taxon>Pedobacter</taxon>
    </lineage>
</organism>
<evidence type="ECO:0000256" key="2">
    <source>
        <dbReference type="ARBA" id="ARBA00023002"/>
    </source>
</evidence>
<keyword evidence="2" id="KW-0560">Oxidoreductase</keyword>
<dbReference type="AlphaFoldDB" id="A0A285ZUR0"/>
<evidence type="ECO:0000256" key="3">
    <source>
        <dbReference type="RuleBase" id="RU000363"/>
    </source>
</evidence>
<evidence type="ECO:0000313" key="6">
    <source>
        <dbReference type="Proteomes" id="UP000219281"/>
    </source>
</evidence>
<dbReference type="PROSITE" id="PS00061">
    <property type="entry name" value="ADH_SHORT"/>
    <property type="match status" value="1"/>
</dbReference>
<keyword evidence="6" id="KW-1185">Reference proteome</keyword>
<dbReference type="RefSeq" id="WP_097129778.1">
    <property type="nucleotide sequence ID" value="NZ_OCMT01000001.1"/>
</dbReference>
<dbReference type="PANTHER" id="PTHR43115">
    <property type="entry name" value="DEHYDROGENASE/REDUCTASE SDR FAMILY MEMBER 11"/>
    <property type="match status" value="1"/>
</dbReference>
<evidence type="ECO:0000256" key="1">
    <source>
        <dbReference type="ARBA" id="ARBA00006484"/>
    </source>
</evidence>
<dbReference type="Pfam" id="PF00106">
    <property type="entry name" value="adh_short"/>
    <property type="match status" value="1"/>
</dbReference>
<comment type="similarity">
    <text evidence="1 3">Belongs to the short-chain dehydrogenases/reductases (SDR) family.</text>
</comment>
<dbReference type="InterPro" id="IPR020904">
    <property type="entry name" value="Sc_DH/Rdtase_CS"/>
</dbReference>
<dbReference type="SUPFAM" id="SSF51735">
    <property type="entry name" value="NAD(P)-binding Rossmann-fold domains"/>
    <property type="match status" value="1"/>
</dbReference>
<dbReference type="PRINTS" id="PR00080">
    <property type="entry name" value="SDRFAMILY"/>
</dbReference>
<dbReference type="Gene3D" id="3.40.50.720">
    <property type="entry name" value="NAD(P)-binding Rossmann-like Domain"/>
    <property type="match status" value="1"/>
</dbReference>
<feature type="domain" description="Ketoreductase" evidence="4">
    <location>
        <begin position="13"/>
        <end position="193"/>
    </location>
</feature>
<dbReference type="GO" id="GO:0016616">
    <property type="term" value="F:oxidoreductase activity, acting on the CH-OH group of donors, NAD or NADP as acceptor"/>
    <property type="evidence" value="ECO:0007669"/>
    <property type="project" value="UniProtKB-ARBA"/>
</dbReference>
<name>A0A285ZUR0_9SPHI</name>